<dbReference type="Pfam" id="PF13793">
    <property type="entry name" value="Pribosyltran_N"/>
    <property type="match status" value="1"/>
</dbReference>
<dbReference type="AlphaFoldDB" id="A0AAE6II67"/>
<keyword evidence="7" id="KW-0547">Nucleotide-binding</keyword>
<dbReference type="GO" id="GO:0009156">
    <property type="term" value="P:ribonucleoside monophosphate biosynthetic process"/>
    <property type="evidence" value="ECO:0007669"/>
    <property type="project" value="InterPro"/>
</dbReference>
<comment type="pathway">
    <text evidence="2">Metabolic intermediate biosynthesis; 5-phospho-alpha-D-ribose 1-diphosphate biosynthesis; 5-phospho-alpha-D-ribose 1-diphosphate from D-ribose 5-phosphate (route I): step 1/1.</text>
</comment>
<comment type="similarity">
    <text evidence="14">Belongs to the ribose-phosphate pyrophosphokinase family. Class I subfamily.</text>
</comment>
<keyword evidence="5" id="KW-0479">Metal-binding</keyword>
<dbReference type="NCBIfam" id="NF002320">
    <property type="entry name" value="PRK01259.1"/>
    <property type="match status" value="1"/>
</dbReference>
<dbReference type="InterPro" id="IPR029099">
    <property type="entry name" value="Pribosyltran_N"/>
</dbReference>
<evidence type="ECO:0000256" key="5">
    <source>
        <dbReference type="ARBA" id="ARBA00022723"/>
    </source>
</evidence>
<evidence type="ECO:0000256" key="13">
    <source>
        <dbReference type="ARBA" id="ARBA00054914"/>
    </source>
</evidence>
<keyword evidence="6" id="KW-0545">Nucleotide biosynthesis</keyword>
<evidence type="ECO:0000256" key="8">
    <source>
        <dbReference type="ARBA" id="ARBA00022777"/>
    </source>
</evidence>
<dbReference type="EC" id="2.7.6.1" evidence="3"/>
<dbReference type="GO" id="GO:0005524">
    <property type="term" value="F:ATP binding"/>
    <property type="evidence" value="ECO:0007669"/>
    <property type="project" value="UniProtKB-KW"/>
</dbReference>
<evidence type="ECO:0000256" key="2">
    <source>
        <dbReference type="ARBA" id="ARBA00004996"/>
    </source>
</evidence>
<evidence type="ECO:0000259" key="16">
    <source>
        <dbReference type="Pfam" id="PF13793"/>
    </source>
</evidence>
<accession>A0AAE6II67</accession>
<dbReference type="Pfam" id="PF14572">
    <property type="entry name" value="Pribosyl_synth"/>
    <property type="match status" value="1"/>
</dbReference>
<evidence type="ECO:0000256" key="3">
    <source>
        <dbReference type="ARBA" id="ARBA00013247"/>
    </source>
</evidence>
<dbReference type="NCBIfam" id="TIGR01251">
    <property type="entry name" value="ribP_PPkin"/>
    <property type="match status" value="1"/>
</dbReference>
<name>A0AAE6II67_LEUCA</name>
<dbReference type="PANTHER" id="PTHR10210:SF41">
    <property type="entry name" value="RIBOSE-PHOSPHATE PYROPHOSPHOKINASE 1, CHLOROPLASTIC"/>
    <property type="match status" value="1"/>
</dbReference>
<dbReference type="CDD" id="cd06223">
    <property type="entry name" value="PRTases_typeI"/>
    <property type="match status" value="1"/>
</dbReference>
<dbReference type="GO" id="GO:0004749">
    <property type="term" value="F:ribose phosphate diphosphokinase activity"/>
    <property type="evidence" value="ECO:0007669"/>
    <property type="project" value="UniProtKB-EC"/>
</dbReference>
<evidence type="ECO:0000313" key="18">
    <source>
        <dbReference type="Proteomes" id="UP000321332"/>
    </source>
</evidence>
<dbReference type="GO" id="GO:0006015">
    <property type="term" value="P:5-phosphoribose 1-diphosphate biosynthetic process"/>
    <property type="evidence" value="ECO:0007669"/>
    <property type="project" value="TreeGrafter"/>
</dbReference>
<dbReference type="EMBL" id="CP042374">
    <property type="protein sequence ID" value="QEA32650.1"/>
    <property type="molecule type" value="Genomic_DNA"/>
</dbReference>
<dbReference type="GO" id="GO:0016301">
    <property type="term" value="F:kinase activity"/>
    <property type="evidence" value="ECO:0007669"/>
    <property type="project" value="UniProtKB-KW"/>
</dbReference>
<dbReference type="FunFam" id="3.40.50.2020:FF:000001">
    <property type="entry name" value="Ribose-phosphate pyrophosphokinase"/>
    <property type="match status" value="1"/>
</dbReference>
<gene>
    <name evidence="17" type="primary">prs</name>
    <name evidence="17" type="ORF">FGL89_00110</name>
</gene>
<dbReference type="InterPro" id="IPR029057">
    <property type="entry name" value="PRTase-like"/>
</dbReference>
<dbReference type="InterPro" id="IPR000836">
    <property type="entry name" value="PRTase_dom"/>
</dbReference>
<dbReference type="InterPro" id="IPR000842">
    <property type="entry name" value="PRib_PP_synth_CS"/>
</dbReference>
<evidence type="ECO:0000256" key="15">
    <source>
        <dbReference type="ARBA" id="ARBA00069492"/>
    </source>
</evidence>
<dbReference type="OMA" id="HYAYARS"/>
<evidence type="ECO:0000256" key="9">
    <source>
        <dbReference type="ARBA" id="ARBA00022840"/>
    </source>
</evidence>
<reference evidence="17 18" key="1">
    <citation type="submission" date="2019-06" db="EMBL/GenBank/DDBJ databases">
        <title>Genome analyses of bacteria isolated from kimchi.</title>
        <authorList>
            <person name="Lee S."/>
            <person name="Ahn S."/>
            <person name="Roh S."/>
        </authorList>
    </citation>
    <scope>NUCLEOTIDE SEQUENCE [LARGE SCALE GENOMIC DNA]</scope>
    <source>
        <strain evidence="17 18">CBA3620</strain>
    </source>
</reference>
<evidence type="ECO:0000256" key="7">
    <source>
        <dbReference type="ARBA" id="ARBA00022741"/>
    </source>
</evidence>
<keyword evidence="4 17" id="KW-0808">Transferase</keyword>
<dbReference type="GO" id="GO:0006164">
    <property type="term" value="P:purine nucleotide biosynthetic process"/>
    <property type="evidence" value="ECO:0007669"/>
    <property type="project" value="TreeGrafter"/>
</dbReference>
<feature type="domain" description="Ribose-phosphate pyrophosphokinase N-terminal" evidence="16">
    <location>
        <begin position="7"/>
        <end position="122"/>
    </location>
</feature>
<dbReference type="Gene3D" id="3.40.50.2020">
    <property type="match status" value="2"/>
</dbReference>
<dbReference type="SMART" id="SM01400">
    <property type="entry name" value="Pribosyltran_N"/>
    <property type="match status" value="1"/>
</dbReference>
<dbReference type="GO" id="GO:0002189">
    <property type="term" value="C:ribose phosphate diphosphokinase complex"/>
    <property type="evidence" value="ECO:0007669"/>
    <property type="project" value="TreeGrafter"/>
</dbReference>
<dbReference type="RefSeq" id="WP_014974486.1">
    <property type="nucleotide sequence ID" value="NZ_CP042374.1"/>
</dbReference>
<dbReference type="GO" id="GO:0000287">
    <property type="term" value="F:magnesium ion binding"/>
    <property type="evidence" value="ECO:0007669"/>
    <property type="project" value="InterPro"/>
</dbReference>
<dbReference type="GeneID" id="61186121"/>
<keyword evidence="9" id="KW-0067">ATP-binding</keyword>
<dbReference type="GO" id="GO:0005737">
    <property type="term" value="C:cytoplasm"/>
    <property type="evidence" value="ECO:0007669"/>
    <property type="project" value="TreeGrafter"/>
</dbReference>
<evidence type="ECO:0000256" key="1">
    <source>
        <dbReference type="ARBA" id="ARBA00001946"/>
    </source>
</evidence>
<dbReference type="PANTHER" id="PTHR10210">
    <property type="entry name" value="RIBOSE-PHOSPHATE DIPHOSPHOKINASE FAMILY MEMBER"/>
    <property type="match status" value="1"/>
</dbReference>
<evidence type="ECO:0000256" key="12">
    <source>
        <dbReference type="ARBA" id="ARBA00049535"/>
    </source>
</evidence>
<evidence type="ECO:0000256" key="11">
    <source>
        <dbReference type="ARBA" id="ARBA00029942"/>
    </source>
</evidence>
<organism evidence="17 18">
    <name type="scientific">Leuconostoc carnosum</name>
    <dbReference type="NCBI Taxonomy" id="1252"/>
    <lineage>
        <taxon>Bacteria</taxon>
        <taxon>Bacillati</taxon>
        <taxon>Bacillota</taxon>
        <taxon>Bacilli</taxon>
        <taxon>Lactobacillales</taxon>
        <taxon>Lactobacillaceae</taxon>
        <taxon>Leuconostoc</taxon>
    </lineage>
</organism>
<keyword evidence="10" id="KW-0460">Magnesium</keyword>
<dbReference type="PROSITE" id="PS00114">
    <property type="entry name" value="PRPP_SYNTHASE"/>
    <property type="match status" value="1"/>
</dbReference>
<evidence type="ECO:0000313" key="17">
    <source>
        <dbReference type="EMBL" id="QEA32650.1"/>
    </source>
</evidence>
<proteinExistence type="inferred from homology"/>
<evidence type="ECO:0000256" key="6">
    <source>
        <dbReference type="ARBA" id="ARBA00022727"/>
    </source>
</evidence>
<comment type="function">
    <text evidence="13">Involved in the biosynthesis of the central metabolite phospho-alpha-D-ribosyl-1-pyrophosphate (PRPP) via the transfer of pyrophosphoryl group from ATP to 1-hydroxyl of ribose-5-phosphate (Rib-5-P).</text>
</comment>
<evidence type="ECO:0000256" key="10">
    <source>
        <dbReference type="ARBA" id="ARBA00022842"/>
    </source>
</evidence>
<dbReference type="Proteomes" id="UP000321332">
    <property type="component" value="Chromosome"/>
</dbReference>
<evidence type="ECO:0000256" key="14">
    <source>
        <dbReference type="ARBA" id="ARBA00061444"/>
    </source>
</evidence>
<dbReference type="InterPro" id="IPR005946">
    <property type="entry name" value="Rib-P_diPkinase"/>
</dbReference>
<keyword evidence="8" id="KW-0418">Kinase</keyword>
<sequence>MTSPDYQLFSLGSNPGLATEIASILDTNLAPIDVRQFADNEIYERIEHTVRGRDVYVVQGISDPVNDNFMKLMIFIDAARRASANTINVVLPYFGYARSDRKARSREPISARLIANILESQGVKRVITMDLHAEQVQGFFDIPVDHLISMPTLGHHFYENNLLGDDLVVVAPDHSSVGRARKFAKLLHAEWAVVDRRTDNVSPHAPYAITGDVTGKRAILVDDIIDTGSSMVLAAEALAAAGVSTIYAVAPHAVLSDNAVKRLESSVIEYILVTNTIEVPENKRFSRLKQVSVAPMFAEAIRRVNAFESIESIMKSPDNLDVIL</sequence>
<comment type="cofactor">
    <cofactor evidence="1">
        <name>Mg(2+)</name>
        <dbReference type="ChEBI" id="CHEBI:18420"/>
    </cofactor>
</comment>
<evidence type="ECO:0000256" key="4">
    <source>
        <dbReference type="ARBA" id="ARBA00022679"/>
    </source>
</evidence>
<comment type="catalytic activity">
    <reaction evidence="12">
        <text>D-ribose 5-phosphate + ATP = 5-phospho-alpha-D-ribose 1-diphosphate + AMP + H(+)</text>
        <dbReference type="Rhea" id="RHEA:15609"/>
        <dbReference type="ChEBI" id="CHEBI:15378"/>
        <dbReference type="ChEBI" id="CHEBI:30616"/>
        <dbReference type="ChEBI" id="CHEBI:58017"/>
        <dbReference type="ChEBI" id="CHEBI:78346"/>
        <dbReference type="ChEBI" id="CHEBI:456215"/>
        <dbReference type="EC" id="2.7.6.1"/>
    </reaction>
</comment>
<dbReference type="SUPFAM" id="SSF53271">
    <property type="entry name" value="PRTase-like"/>
    <property type="match status" value="1"/>
</dbReference>
<protein>
    <recommendedName>
        <fullName evidence="15">Ribose-phosphate pyrophosphokinase</fullName>
        <ecNumber evidence="3">2.7.6.1</ecNumber>
    </recommendedName>
    <alternativeName>
        <fullName evidence="11">Phosphoribosyl pyrophosphate synthase</fullName>
    </alternativeName>
</protein>